<evidence type="ECO:0000256" key="7">
    <source>
        <dbReference type="ARBA" id="ARBA00022833"/>
    </source>
</evidence>
<keyword evidence="9 13" id="KW-0694">RNA-binding</keyword>
<evidence type="ECO:0000256" key="10">
    <source>
        <dbReference type="ARBA" id="ARBA00022917"/>
    </source>
</evidence>
<evidence type="ECO:0000259" key="14">
    <source>
        <dbReference type="PROSITE" id="PS50862"/>
    </source>
</evidence>
<comment type="cofactor">
    <cofactor evidence="13">
        <name>Zn(2+)</name>
        <dbReference type="ChEBI" id="CHEBI:29105"/>
    </cofactor>
    <text evidence="13">Binds 1 zinc ion per subunit.</text>
</comment>
<comment type="similarity">
    <text evidence="1 13">Belongs to the class-II aminoacyl-tRNA synthetase family.</text>
</comment>
<keyword evidence="3 13" id="KW-0820">tRNA-binding</keyword>
<dbReference type="Gene3D" id="3.30.54.20">
    <property type="match status" value="1"/>
</dbReference>
<dbReference type="InterPro" id="IPR045864">
    <property type="entry name" value="aa-tRNA-synth_II/BPL/LPL"/>
</dbReference>
<dbReference type="NCBIfam" id="TIGR00418">
    <property type="entry name" value="thrS"/>
    <property type="match status" value="1"/>
</dbReference>
<dbReference type="SUPFAM" id="SSF55186">
    <property type="entry name" value="ThrRS/AlaRS common domain"/>
    <property type="match status" value="1"/>
</dbReference>
<dbReference type="FunFam" id="3.30.980.10:FF:000005">
    <property type="entry name" value="Threonyl-tRNA synthetase, mitochondrial"/>
    <property type="match status" value="1"/>
</dbReference>
<dbReference type="FunFam" id="3.30.930.10:FF:000002">
    <property type="entry name" value="Threonine--tRNA ligase"/>
    <property type="match status" value="1"/>
</dbReference>
<dbReference type="EMBL" id="QZJW01000050">
    <property type="protein sequence ID" value="RJO60225.1"/>
    <property type="molecule type" value="Genomic_DNA"/>
</dbReference>
<evidence type="ECO:0000256" key="5">
    <source>
        <dbReference type="ARBA" id="ARBA00022723"/>
    </source>
</evidence>
<dbReference type="GO" id="GO:0005524">
    <property type="term" value="F:ATP binding"/>
    <property type="evidence" value="ECO:0007669"/>
    <property type="project" value="UniProtKB-UniRule"/>
</dbReference>
<evidence type="ECO:0000256" key="3">
    <source>
        <dbReference type="ARBA" id="ARBA00022555"/>
    </source>
</evidence>
<evidence type="ECO:0000256" key="6">
    <source>
        <dbReference type="ARBA" id="ARBA00022741"/>
    </source>
</evidence>
<dbReference type="SUPFAM" id="SSF55681">
    <property type="entry name" value="Class II aaRS and biotin synthetases"/>
    <property type="match status" value="1"/>
</dbReference>
<keyword evidence="7 13" id="KW-0862">Zinc</keyword>
<dbReference type="FunFam" id="3.40.50.800:FF:000001">
    <property type="entry name" value="Threonine--tRNA ligase"/>
    <property type="match status" value="1"/>
</dbReference>
<reference evidence="15 16" key="1">
    <citation type="journal article" date="2017" name="ISME J.">
        <title>Energy and carbon metabolisms in a deep terrestrial subsurface fluid microbial community.</title>
        <authorList>
            <person name="Momper L."/>
            <person name="Jungbluth S.P."/>
            <person name="Lee M.D."/>
            <person name="Amend J.P."/>
        </authorList>
    </citation>
    <scope>NUCLEOTIDE SEQUENCE [LARGE SCALE GENOMIC DNA]</scope>
    <source>
        <strain evidence="15">SURF_29</strain>
    </source>
</reference>
<protein>
    <recommendedName>
        <fullName evidence="13">Threonine--tRNA ligase</fullName>
        <ecNumber evidence="13">6.1.1.3</ecNumber>
    </recommendedName>
    <alternativeName>
        <fullName evidence="13">Threonyl-tRNA synthetase</fullName>
        <shortName evidence="13">ThrRS</shortName>
    </alternativeName>
</protein>
<dbReference type="InterPro" id="IPR018163">
    <property type="entry name" value="Thr/Ala-tRNA-synth_IIc_edit"/>
</dbReference>
<comment type="catalytic activity">
    <reaction evidence="12 13">
        <text>tRNA(Thr) + L-threonine + ATP = L-threonyl-tRNA(Thr) + AMP + diphosphate + H(+)</text>
        <dbReference type="Rhea" id="RHEA:24624"/>
        <dbReference type="Rhea" id="RHEA-COMP:9670"/>
        <dbReference type="Rhea" id="RHEA-COMP:9704"/>
        <dbReference type="ChEBI" id="CHEBI:15378"/>
        <dbReference type="ChEBI" id="CHEBI:30616"/>
        <dbReference type="ChEBI" id="CHEBI:33019"/>
        <dbReference type="ChEBI" id="CHEBI:57926"/>
        <dbReference type="ChEBI" id="CHEBI:78442"/>
        <dbReference type="ChEBI" id="CHEBI:78534"/>
        <dbReference type="ChEBI" id="CHEBI:456215"/>
        <dbReference type="EC" id="6.1.1.3"/>
    </reaction>
</comment>
<keyword evidence="2 13" id="KW-0963">Cytoplasm</keyword>
<dbReference type="GO" id="GO:0046872">
    <property type="term" value="F:metal ion binding"/>
    <property type="evidence" value="ECO:0007669"/>
    <property type="project" value="UniProtKB-KW"/>
</dbReference>
<dbReference type="Proteomes" id="UP000285655">
    <property type="component" value="Unassembled WGS sequence"/>
</dbReference>
<dbReference type="AlphaFoldDB" id="A0A419DAV2"/>
<proteinExistence type="inferred from homology"/>
<evidence type="ECO:0000256" key="12">
    <source>
        <dbReference type="ARBA" id="ARBA00049515"/>
    </source>
</evidence>
<keyword evidence="4 13" id="KW-0436">Ligase</keyword>
<comment type="subunit">
    <text evidence="13">Homodimer.</text>
</comment>
<evidence type="ECO:0000256" key="8">
    <source>
        <dbReference type="ARBA" id="ARBA00022840"/>
    </source>
</evidence>
<feature type="domain" description="Aminoacyl-transfer RNA synthetases class-II family profile" evidence="14">
    <location>
        <begin position="203"/>
        <end position="475"/>
    </location>
</feature>
<feature type="binding site" evidence="13">
    <location>
        <position position="326"/>
    </location>
    <ligand>
        <name>Zn(2+)</name>
        <dbReference type="ChEBI" id="CHEBI:29105"/>
        <note>catalytic</note>
    </ligand>
</feature>
<keyword evidence="5 13" id="KW-0479">Metal-binding</keyword>
<dbReference type="PANTHER" id="PTHR11451">
    <property type="entry name" value="THREONINE-TRNA LIGASE"/>
    <property type="match status" value="1"/>
</dbReference>
<dbReference type="CDD" id="cd00771">
    <property type="entry name" value="ThrRS_core"/>
    <property type="match status" value="1"/>
</dbReference>
<dbReference type="GO" id="GO:0004829">
    <property type="term" value="F:threonine-tRNA ligase activity"/>
    <property type="evidence" value="ECO:0007669"/>
    <property type="project" value="UniProtKB-UniRule"/>
</dbReference>
<evidence type="ECO:0000256" key="11">
    <source>
        <dbReference type="ARBA" id="ARBA00023146"/>
    </source>
</evidence>
<dbReference type="InterPro" id="IPR036621">
    <property type="entry name" value="Anticodon-bd_dom_sf"/>
</dbReference>
<dbReference type="Pfam" id="PF03129">
    <property type="entry name" value="HGTP_anticodon"/>
    <property type="match status" value="1"/>
</dbReference>
<evidence type="ECO:0000256" key="9">
    <source>
        <dbReference type="ARBA" id="ARBA00022884"/>
    </source>
</evidence>
<feature type="binding site" evidence="13">
    <location>
        <position position="275"/>
    </location>
    <ligand>
        <name>Zn(2+)</name>
        <dbReference type="ChEBI" id="CHEBI:29105"/>
        <note>catalytic</note>
    </ligand>
</feature>
<dbReference type="InterPro" id="IPR047246">
    <property type="entry name" value="ThrRS_anticodon"/>
</dbReference>
<dbReference type="HAMAP" id="MF_00184">
    <property type="entry name" value="Thr_tRNA_synth"/>
    <property type="match status" value="1"/>
</dbReference>
<dbReference type="CDD" id="cd00860">
    <property type="entry name" value="ThrRS_anticodon"/>
    <property type="match status" value="1"/>
</dbReference>
<keyword evidence="6 13" id="KW-0547">Nucleotide-binding</keyword>
<dbReference type="PRINTS" id="PR01047">
    <property type="entry name" value="TRNASYNTHTHR"/>
</dbReference>
<keyword evidence="8 13" id="KW-0067">ATP-binding</keyword>
<comment type="subcellular location">
    <subcellularLocation>
        <location evidence="13">Cytoplasm</location>
    </subcellularLocation>
</comment>
<evidence type="ECO:0000256" key="13">
    <source>
        <dbReference type="HAMAP-Rule" id="MF_00184"/>
    </source>
</evidence>
<dbReference type="SMART" id="SM00863">
    <property type="entry name" value="tRNA_SAD"/>
    <property type="match status" value="1"/>
</dbReference>
<dbReference type="Gene3D" id="3.40.50.800">
    <property type="entry name" value="Anticodon-binding domain"/>
    <property type="match status" value="1"/>
</dbReference>
<dbReference type="InterPro" id="IPR002314">
    <property type="entry name" value="aa-tRNA-synt_IIb"/>
</dbReference>
<accession>A0A419DAV2</accession>
<evidence type="ECO:0000256" key="4">
    <source>
        <dbReference type="ARBA" id="ARBA00022598"/>
    </source>
</evidence>
<name>A0A419DAV2_9BACT</name>
<evidence type="ECO:0000256" key="1">
    <source>
        <dbReference type="ARBA" id="ARBA00008226"/>
    </source>
</evidence>
<dbReference type="Gene3D" id="3.30.930.10">
    <property type="entry name" value="Bira Bifunctional Protein, Domain 2"/>
    <property type="match status" value="1"/>
</dbReference>
<dbReference type="GO" id="GO:0005737">
    <property type="term" value="C:cytoplasm"/>
    <property type="evidence" value="ECO:0007669"/>
    <property type="project" value="UniProtKB-SubCell"/>
</dbReference>
<dbReference type="Gene3D" id="3.30.980.10">
    <property type="entry name" value="Threonyl-trna Synthetase, Chain A, domain 2"/>
    <property type="match status" value="1"/>
</dbReference>
<dbReference type="InterPro" id="IPR002320">
    <property type="entry name" value="Thr-tRNA-ligase_IIa"/>
</dbReference>
<dbReference type="SUPFAM" id="SSF52954">
    <property type="entry name" value="Class II aaRS ABD-related"/>
    <property type="match status" value="1"/>
</dbReference>
<feature type="binding site" evidence="13">
    <location>
        <position position="452"/>
    </location>
    <ligand>
        <name>Zn(2+)</name>
        <dbReference type="ChEBI" id="CHEBI:29105"/>
        <note>catalytic</note>
    </ligand>
</feature>
<dbReference type="Pfam" id="PF00587">
    <property type="entry name" value="tRNA-synt_2b"/>
    <property type="match status" value="1"/>
</dbReference>
<keyword evidence="10 13" id="KW-0648">Protein biosynthesis</keyword>
<dbReference type="PROSITE" id="PS50862">
    <property type="entry name" value="AA_TRNA_LIGASE_II"/>
    <property type="match status" value="1"/>
</dbReference>
<dbReference type="Pfam" id="PF07973">
    <property type="entry name" value="tRNA_SAD"/>
    <property type="match status" value="1"/>
</dbReference>
<dbReference type="EC" id="6.1.1.3" evidence="13"/>
<evidence type="ECO:0000256" key="2">
    <source>
        <dbReference type="ARBA" id="ARBA00022490"/>
    </source>
</evidence>
<dbReference type="GO" id="GO:0000049">
    <property type="term" value="F:tRNA binding"/>
    <property type="evidence" value="ECO:0007669"/>
    <property type="project" value="UniProtKB-KW"/>
</dbReference>
<dbReference type="InterPro" id="IPR012947">
    <property type="entry name" value="tRNA_SAD"/>
</dbReference>
<sequence length="578" mass="67219">MAKEKSNLETMRHSLSHVLAAAVLDMFPEGKLAIGPSIENGFYYDFDLPRTLIPEDLPILEKKMKHIAKQNLKFEKQDVPIDEAVKIAKKAKQAYKEELIQDLKNEGKKKVSFYKTGEFIDLCEGPHVESTKDLGAFKLSHISGAYWKGDEKNKMLQRIYGYAFATQKELDEFLKNFEEAKKRDHRKIGKTLDLFSFHPEAPGMVFWHPKGMILREELMKPYNEMHKNQGYNTISTPILLNEELWHRSGHWDNYKDNMYFTKLDKKSYAIKPMNCPGSILIYSTRPRSYREFPVKFCEPGEIHRHEPSGTLNGLFRVRAFRQDDAHIFALPEQVEGEIEKIIKLTNSFYKIFNFKDVHVELSTRPEKSIGSDEIWNKSEAILKKTLKKIGMKYAINEGDGAFYGPKIDFHIKDSLGRSWQCGTIQLDFSMPERFDLNYVDKDGKLKRPVMIHRTVIGSIQRFVGVLIEHYGGDFPFWLAPVQVKVIPVSEKFEKFARKIEMELKDAGLRIEFDSSDESVSKKIRNAELQKIPQMIILGEREEKADKISFRSRETGNTEENIFIRHYIKSLLQKIEDKK</sequence>
<dbReference type="InterPro" id="IPR006195">
    <property type="entry name" value="aa-tRNA-synth_II"/>
</dbReference>
<gene>
    <name evidence="13 15" type="primary">thrS</name>
    <name evidence="15" type="ORF">C4544_05615</name>
</gene>
<comment type="caution">
    <text evidence="15">The sequence shown here is derived from an EMBL/GenBank/DDBJ whole genome shotgun (WGS) entry which is preliminary data.</text>
</comment>
<dbReference type="InterPro" id="IPR004154">
    <property type="entry name" value="Anticodon-bd"/>
</dbReference>
<dbReference type="PANTHER" id="PTHR11451:SF44">
    <property type="entry name" value="THREONINE--TRNA LIGASE, CHLOROPLASTIC_MITOCHONDRIAL 2"/>
    <property type="match status" value="1"/>
</dbReference>
<evidence type="ECO:0000313" key="16">
    <source>
        <dbReference type="Proteomes" id="UP000285655"/>
    </source>
</evidence>
<feature type="region of interest" description="Catalytic" evidence="13">
    <location>
        <begin position="184"/>
        <end position="475"/>
    </location>
</feature>
<keyword evidence="11 13" id="KW-0030">Aminoacyl-tRNA synthetase</keyword>
<evidence type="ECO:0000313" key="15">
    <source>
        <dbReference type="EMBL" id="RJO60225.1"/>
    </source>
</evidence>
<organism evidence="15 16">
    <name type="scientific">candidate division WS5 bacterium</name>
    <dbReference type="NCBI Taxonomy" id="2093353"/>
    <lineage>
        <taxon>Bacteria</taxon>
        <taxon>candidate division WS5</taxon>
    </lineage>
</organism>
<dbReference type="GO" id="GO:0006435">
    <property type="term" value="P:threonyl-tRNA aminoacylation"/>
    <property type="evidence" value="ECO:0007669"/>
    <property type="project" value="UniProtKB-UniRule"/>
</dbReference>
<dbReference type="InterPro" id="IPR033728">
    <property type="entry name" value="ThrRS_core"/>
</dbReference>